<organism evidence="1 2">
    <name type="scientific">Enterocloster clostridioformis</name>
    <dbReference type="NCBI Taxonomy" id="1531"/>
    <lineage>
        <taxon>Bacteria</taxon>
        <taxon>Bacillati</taxon>
        <taxon>Bacillota</taxon>
        <taxon>Clostridia</taxon>
        <taxon>Lachnospirales</taxon>
        <taxon>Lachnospiraceae</taxon>
        <taxon>Enterocloster</taxon>
    </lineage>
</organism>
<sequence>MEELGKNFSDILEVNTVRTLKQVHDFAAKWIDKFRDQKINYFELVDRYMSDDCAALGFQMDCGHAFSEKYGNAASRYDELDKIIDDVTDIDLLGSAIYSRWRYFNHWAYDASTILENENRSWFILALSRLAILSGENPFVFTGQLQEIHLVSNRICYGLCPEPDEEVEQHITINSEGQVWFSAYVFGHVCNNGRHEKPRTQNFKLAKDCVDKIFSAFTAYFSEGYDEIYATDIGDWDMELMNTEGKIYKFRGSLCSDFKVNGIDLSELLRDSLNMPDLYAFDGNTKPDLVKRIEIKYHRITKIKPKVPISETIEYAVWDYTESMVIDGDSDTIEHIQNIGTGCSVTRTYKVEDGVKSLLEGLDVNTLFGHIEGNPEDVFVDPLESKDYSIQVLTQKGEKKILQGTYDKKGLPDDWAEFIDSVFEFLTFYGWGEIMNPSVYGKVRRTSRDVIYCSVIFEEGYKSYYYIADDDSIEAGDFVLVPAGADNHEVIVKVVKKEYFPEDGVPLPLDKTKHIIRKCTDDDFDSME</sequence>
<evidence type="ECO:0000313" key="1">
    <source>
        <dbReference type="EMBL" id="NSJ42285.1"/>
    </source>
</evidence>
<dbReference type="EMBL" id="JAAISW010000001">
    <property type="protein sequence ID" value="NSJ42285.1"/>
    <property type="molecule type" value="Genomic_DNA"/>
</dbReference>
<reference evidence="1 2" key="1">
    <citation type="journal article" date="2020" name="Cell Host Microbe">
        <title>Functional and Genomic Variation between Human-Derived Isolates of Lachnospiraceae Reveals Inter- and Intra-Species Diversity.</title>
        <authorList>
            <person name="Sorbara M.T."/>
            <person name="Littmann E.R."/>
            <person name="Fontana E."/>
            <person name="Moody T.U."/>
            <person name="Kohout C.E."/>
            <person name="Gjonbalaj M."/>
            <person name="Eaton V."/>
            <person name="Seok R."/>
            <person name="Leiner I.M."/>
            <person name="Pamer E.G."/>
        </authorList>
    </citation>
    <scope>NUCLEOTIDE SEQUENCE [LARGE SCALE GENOMIC DNA]</scope>
    <source>
        <strain evidence="1 2">MSK.2.26</strain>
    </source>
</reference>
<proteinExistence type="predicted"/>
<evidence type="ECO:0000313" key="2">
    <source>
        <dbReference type="Proteomes" id="UP000719916"/>
    </source>
</evidence>
<protein>
    <submittedName>
        <fullName evidence="1">Uncharacterized protein</fullName>
    </submittedName>
</protein>
<dbReference type="Proteomes" id="UP000719916">
    <property type="component" value="Unassembled WGS sequence"/>
</dbReference>
<name>A0ABD6LCH6_9FIRM</name>
<dbReference type="AlphaFoldDB" id="A0ABD6LCH6"/>
<accession>A0ABD6LCH6</accession>
<comment type="caution">
    <text evidence="1">The sequence shown here is derived from an EMBL/GenBank/DDBJ whole genome shotgun (WGS) entry which is preliminary data.</text>
</comment>
<gene>
    <name evidence="1" type="ORF">G5B26_01550</name>
</gene>